<feature type="domain" description="Thiamine pyrophosphate enzyme TPP-binding" evidence="5">
    <location>
        <begin position="398"/>
        <end position="522"/>
    </location>
</feature>
<dbReference type="PANTHER" id="PTHR18968">
    <property type="entry name" value="THIAMINE PYROPHOSPHATE ENZYMES"/>
    <property type="match status" value="1"/>
</dbReference>
<gene>
    <name evidence="7" type="ORF">NBG4_50047</name>
</gene>
<reference evidence="8" key="1">
    <citation type="submission" date="2018-03" db="EMBL/GenBank/DDBJ databases">
        <authorList>
            <person name="Zecchin S."/>
        </authorList>
    </citation>
    <scope>NUCLEOTIDE SEQUENCE [LARGE SCALE GENOMIC DNA]</scope>
</reference>
<organism evidence="7 8">
    <name type="scientific">Candidatus Sulfobium mesophilum</name>
    <dbReference type="NCBI Taxonomy" id="2016548"/>
    <lineage>
        <taxon>Bacteria</taxon>
        <taxon>Pseudomonadati</taxon>
        <taxon>Nitrospirota</taxon>
        <taxon>Nitrospiria</taxon>
        <taxon>Nitrospirales</taxon>
        <taxon>Nitrospiraceae</taxon>
        <taxon>Candidatus Sulfobium</taxon>
    </lineage>
</organism>
<dbReference type="InterPro" id="IPR029061">
    <property type="entry name" value="THDP-binding"/>
</dbReference>
<evidence type="ECO:0000259" key="4">
    <source>
        <dbReference type="Pfam" id="PF00205"/>
    </source>
</evidence>
<dbReference type="GO" id="GO:0009097">
    <property type="term" value="P:isoleucine biosynthetic process"/>
    <property type="evidence" value="ECO:0007669"/>
    <property type="project" value="TreeGrafter"/>
</dbReference>
<dbReference type="GO" id="GO:0005948">
    <property type="term" value="C:acetolactate synthase complex"/>
    <property type="evidence" value="ECO:0007669"/>
    <property type="project" value="TreeGrafter"/>
</dbReference>
<dbReference type="CDD" id="cd07035">
    <property type="entry name" value="TPP_PYR_POX_like"/>
    <property type="match status" value="1"/>
</dbReference>
<dbReference type="Pfam" id="PF02775">
    <property type="entry name" value="TPP_enzyme_C"/>
    <property type="match status" value="1"/>
</dbReference>
<dbReference type="OrthoDB" id="9785953at2"/>
<evidence type="ECO:0000256" key="3">
    <source>
        <dbReference type="RuleBase" id="RU362132"/>
    </source>
</evidence>
<feature type="domain" description="Thiamine pyrophosphate enzyme N-terminal TPP-binding" evidence="6">
    <location>
        <begin position="4"/>
        <end position="113"/>
    </location>
</feature>
<dbReference type="Proteomes" id="UP000245125">
    <property type="component" value="Unassembled WGS sequence"/>
</dbReference>
<dbReference type="InterPro" id="IPR012000">
    <property type="entry name" value="Thiamin_PyroP_enz_cen_dom"/>
</dbReference>
<evidence type="ECO:0000256" key="1">
    <source>
        <dbReference type="ARBA" id="ARBA00007812"/>
    </source>
</evidence>
<dbReference type="Gene3D" id="3.40.50.970">
    <property type="match status" value="2"/>
</dbReference>
<keyword evidence="7" id="KW-0808">Transferase</keyword>
<dbReference type="InterPro" id="IPR011766">
    <property type="entry name" value="TPP_enzyme_TPP-bd"/>
</dbReference>
<protein>
    <submittedName>
        <fullName evidence="7">Acetolactate synthase I/II/III large subunit</fullName>
        <ecNumber evidence="7">2.2.1.6</ecNumber>
    </submittedName>
</protein>
<sequence>MDIKVGSLIVKYLERLGTEYVFGIPGAHILPVYDALYDSGIKTVLAKHEQGASFMAEGYARLSGKTGVCIATAGPGATNLVTGLANAYIDRLPVLAITGETPTYSFGKGALQESSGEGSSISQADIFRGITRYNTIVQRTDYILNVLRNTTSILTSKNPGPVLLSFPYNVLKESVDDSLLDNIVYSGKNLHPGEDAVPLEEILSMLRSSAHPVVLAGYGSVVSGAENSIAYFCNKANVPVATSLKARGLIPESSKLSLGVLGITSGEAAFRYITEKADLIIISGASFGERTSYNWNRSLLEGKRVIQIDNDEMQLNKVFTADFALNCDVKKFFDRLSERVDREPLGLKDAEDVARYRANYCNHNSRDNEFLLVSKFLSTLNEHLDSDVLIFDDNIIHMQRFCHISKSRSYFPNSGLSSLGHAVPAAIGAKLASEKPVIALLGDGGFQMCCMELMTAVNYNIPVTVVLLNNSSLGLVRKNQFYNYDGRFIASDFVNPDFKKLADSFGINHYMIETGAAVRDVFGRIDFRAGINLIELILSKDEFPNYSSGR</sequence>
<accession>A0A2U3QIY2</accession>
<comment type="similarity">
    <text evidence="1 3">Belongs to the TPP enzyme family.</text>
</comment>
<dbReference type="EC" id="2.2.1.6" evidence="7"/>
<dbReference type="EMBL" id="OUUY01000097">
    <property type="protein sequence ID" value="SPQ01315.1"/>
    <property type="molecule type" value="Genomic_DNA"/>
</dbReference>
<dbReference type="SUPFAM" id="SSF52467">
    <property type="entry name" value="DHS-like NAD/FAD-binding domain"/>
    <property type="match status" value="1"/>
</dbReference>
<dbReference type="PANTHER" id="PTHR18968:SF13">
    <property type="entry name" value="ACETOLACTATE SYNTHASE CATALYTIC SUBUNIT, MITOCHONDRIAL"/>
    <property type="match status" value="1"/>
</dbReference>
<proteinExistence type="inferred from homology"/>
<name>A0A2U3QIY2_9BACT</name>
<dbReference type="InterPro" id="IPR029035">
    <property type="entry name" value="DHS-like_NAD/FAD-binding_dom"/>
</dbReference>
<dbReference type="GO" id="GO:0030976">
    <property type="term" value="F:thiamine pyrophosphate binding"/>
    <property type="evidence" value="ECO:0007669"/>
    <property type="project" value="InterPro"/>
</dbReference>
<dbReference type="Pfam" id="PF00205">
    <property type="entry name" value="TPP_enzyme_M"/>
    <property type="match status" value="1"/>
</dbReference>
<dbReference type="GO" id="GO:0009099">
    <property type="term" value="P:L-valine biosynthetic process"/>
    <property type="evidence" value="ECO:0007669"/>
    <property type="project" value="TreeGrafter"/>
</dbReference>
<evidence type="ECO:0000313" key="7">
    <source>
        <dbReference type="EMBL" id="SPQ01315.1"/>
    </source>
</evidence>
<dbReference type="CDD" id="cd00568">
    <property type="entry name" value="TPP_enzymes"/>
    <property type="match status" value="1"/>
</dbReference>
<dbReference type="GO" id="GO:0003984">
    <property type="term" value="F:acetolactate synthase activity"/>
    <property type="evidence" value="ECO:0007669"/>
    <property type="project" value="UniProtKB-EC"/>
</dbReference>
<dbReference type="SUPFAM" id="SSF52518">
    <property type="entry name" value="Thiamin diphosphate-binding fold (THDP-binding)"/>
    <property type="match status" value="2"/>
</dbReference>
<dbReference type="Gene3D" id="3.40.50.1220">
    <property type="entry name" value="TPP-binding domain"/>
    <property type="match status" value="1"/>
</dbReference>
<keyword evidence="8" id="KW-1185">Reference proteome</keyword>
<dbReference type="Pfam" id="PF02776">
    <property type="entry name" value="TPP_enzyme_N"/>
    <property type="match status" value="1"/>
</dbReference>
<dbReference type="InterPro" id="IPR045229">
    <property type="entry name" value="TPP_enz"/>
</dbReference>
<evidence type="ECO:0000256" key="2">
    <source>
        <dbReference type="ARBA" id="ARBA00023052"/>
    </source>
</evidence>
<dbReference type="GO" id="GO:0050660">
    <property type="term" value="F:flavin adenine dinucleotide binding"/>
    <property type="evidence" value="ECO:0007669"/>
    <property type="project" value="TreeGrafter"/>
</dbReference>
<dbReference type="FunFam" id="3.40.50.970:FF:000007">
    <property type="entry name" value="Acetolactate synthase"/>
    <property type="match status" value="1"/>
</dbReference>
<evidence type="ECO:0000259" key="6">
    <source>
        <dbReference type="Pfam" id="PF02776"/>
    </source>
</evidence>
<keyword evidence="2 3" id="KW-0786">Thiamine pyrophosphate</keyword>
<dbReference type="InterPro" id="IPR012001">
    <property type="entry name" value="Thiamin_PyroP_enz_TPP-bd_dom"/>
</dbReference>
<evidence type="ECO:0000259" key="5">
    <source>
        <dbReference type="Pfam" id="PF02775"/>
    </source>
</evidence>
<dbReference type="AlphaFoldDB" id="A0A2U3QIY2"/>
<evidence type="ECO:0000313" key="8">
    <source>
        <dbReference type="Proteomes" id="UP000245125"/>
    </source>
</evidence>
<dbReference type="GO" id="GO:0000287">
    <property type="term" value="F:magnesium ion binding"/>
    <property type="evidence" value="ECO:0007669"/>
    <property type="project" value="InterPro"/>
</dbReference>
<feature type="domain" description="Thiamine pyrophosphate enzyme central" evidence="4">
    <location>
        <begin position="199"/>
        <end position="336"/>
    </location>
</feature>